<name>A0A9W7Y339_9FUNG</name>
<gene>
    <name evidence="6" type="primary">KDM3B</name>
    <name evidence="6" type="ORF">LPJ53_002967</name>
</gene>
<dbReference type="GO" id="GO:0006357">
    <property type="term" value="P:regulation of transcription by RNA polymerase II"/>
    <property type="evidence" value="ECO:0007669"/>
    <property type="project" value="TreeGrafter"/>
</dbReference>
<sequence>MGFKRPDPQQRHDQDHEQTSDSETIETCSDLYVLIEHTTQDRRMMEEISTQSTNLCALFRRRRPEPEEQASDDASMASADEDSRAPAAEPSEEEVLENMAQEPTEQALEDVVMESAGQILENASIDDILPLAAEMTLDETLGNPLDEITTMLPTPDELFSSEFDHVHLDASSYEPAHTLTVPRVGSGMSQSTYEYRLVDFISPVDPCLWLQFMRRKFSHWAKSHSTVESVDVRLIPQQYNCRTTNKYHQPQCRGCIKRISDQRCGFANIRYTAQLQIKLADGVSKVFYILRPMFRSEIEKVPALRQPVTPIFLPSARVLDDDDSWVEFHILCQTVSTIKPLLRAELAVVRDLTCNELRTAASGSISFVGEHVSEPDAVVPSLSSSAVHPLYGCSPLSCILRRMPMGVREKCEKCSAPIFSAHFSCCLCMTEICIQCFEAWDDSTIEENYFTVKKGAKNEGGTKVLLDMSYCKRTMRPDENGDQIHHSTRHKKTQFVRVSHFTADELELMLRKVNRIVKYCDHLDETQPAGYSSISLCANELGLKTPDQATDMSWIYEELDTVDKDTRTIVNMGDVDFGADPALRSLQFDSSPINTSPKASTSRSQSAYLEGDWKARLQSELLVPKYPLPAWHMTPIYVAASDLSLRELAQIWGEDSRVVVVTGLLDESELPAAKSVDKPKAKGKEKDTVVPESPAGLKDTSKEMAALQRMIDAATEMIPFAPYTSSAGRLNLVNRLPARYAQPDMRPEIQFTYGICGTGSPDNLRCDASDMVNLLLYSSTADETQSSLDLAQVQAQFGSAKKAGTRRSGKHIETSAIDDDVAVQWTIFPPGAGEYIRDFNNADDSHDPIHDRNVFMDAKACSRMYESYDDEVRSYSVYQRPGDAVFIPAGSIYQRRTFRNTIAIQSRSLSPEHAAVARRVSDELSAIKYRNRRSDTLPVMDILWWVWMGNSEEREGYIIFGKEKED</sequence>
<dbReference type="Proteomes" id="UP001149813">
    <property type="component" value="Unassembled WGS sequence"/>
</dbReference>
<reference evidence="6" key="1">
    <citation type="submission" date="2022-07" db="EMBL/GenBank/DDBJ databases">
        <title>Phylogenomic reconstructions and comparative analyses of Kickxellomycotina fungi.</title>
        <authorList>
            <person name="Reynolds N.K."/>
            <person name="Stajich J.E."/>
            <person name="Barry K."/>
            <person name="Grigoriev I.V."/>
            <person name="Crous P."/>
            <person name="Smith M.E."/>
        </authorList>
    </citation>
    <scope>NUCLEOTIDE SEQUENCE</scope>
    <source>
        <strain evidence="6">NBRC 32514</strain>
    </source>
</reference>
<feature type="compositionally biased region" description="Basic and acidic residues" evidence="4">
    <location>
        <begin position="675"/>
        <end position="689"/>
    </location>
</feature>
<dbReference type="SUPFAM" id="SSF51197">
    <property type="entry name" value="Clavaminate synthase-like"/>
    <property type="match status" value="1"/>
</dbReference>
<dbReference type="GO" id="GO:0000785">
    <property type="term" value="C:chromatin"/>
    <property type="evidence" value="ECO:0007669"/>
    <property type="project" value="TreeGrafter"/>
</dbReference>
<evidence type="ECO:0000256" key="2">
    <source>
        <dbReference type="ARBA" id="ARBA00022723"/>
    </source>
</evidence>
<keyword evidence="2" id="KW-0479">Metal-binding</keyword>
<evidence type="ECO:0000256" key="3">
    <source>
        <dbReference type="ARBA" id="ARBA00023242"/>
    </source>
</evidence>
<evidence type="ECO:0000313" key="6">
    <source>
        <dbReference type="EMBL" id="KAJ1722625.1"/>
    </source>
</evidence>
<dbReference type="GO" id="GO:0031490">
    <property type="term" value="F:chromatin DNA binding"/>
    <property type="evidence" value="ECO:0007669"/>
    <property type="project" value="TreeGrafter"/>
</dbReference>
<feature type="region of interest" description="Disordered" evidence="4">
    <location>
        <begin position="1"/>
        <end position="27"/>
    </location>
</feature>
<comment type="caution">
    <text evidence="6">The sequence shown here is derived from an EMBL/GenBank/DDBJ whole genome shotgun (WGS) entry which is preliminary data.</text>
</comment>
<dbReference type="EMBL" id="JANBOJ010000102">
    <property type="protein sequence ID" value="KAJ1722625.1"/>
    <property type="molecule type" value="Genomic_DNA"/>
</dbReference>
<feature type="region of interest" description="Disordered" evidence="4">
    <location>
        <begin position="674"/>
        <end position="698"/>
    </location>
</feature>
<proteinExistence type="predicted"/>
<dbReference type="OrthoDB" id="1667110at2759"/>
<dbReference type="SMART" id="SM00558">
    <property type="entry name" value="JmjC"/>
    <property type="match status" value="1"/>
</dbReference>
<feature type="compositionally biased region" description="Basic and acidic residues" evidence="4">
    <location>
        <begin position="1"/>
        <end position="19"/>
    </location>
</feature>
<protein>
    <submittedName>
        <fullName evidence="6">Lysine-specific demethylase 3B</fullName>
    </submittedName>
</protein>
<dbReference type="PANTHER" id="PTHR12549">
    <property type="entry name" value="JMJC DOMAIN-CONTAINING HISTONE DEMETHYLATION PROTEIN"/>
    <property type="match status" value="1"/>
</dbReference>
<dbReference type="InterPro" id="IPR003347">
    <property type="entry name" value="JmjC_dom"/>
</dbReference>
<dbReference type="Gene3D" id="2.60.120.650">
    <property type="entry name" value="Cupin"/>
    <property type="match status" value="1"/>
</dbReference>
<dbReference type="PANTHER" id="PTHR12549:SF38">
    <property type="entry name" value="JMJC DOMAIN-CONTAINING HISTONE DEMETHYLASE 2, ISOFORM A"/>
    <property type="match status" value="1"/>
</dbReference>
<evidence type="ECO:0000256" key="4">
    <source>
        <dbReference type="SAM" id="MobiDB-lite"/>
    </source>
</evidence>
<feature type="domain" description="JmjC" evidence="5">
    <location>
        <begin position="725"/>
        <end position="925"/>
    </location>
</feature>
<dbReference type="GO" id="GO:0003712">
    <property type="term" value="F:transcription coregulator activity"/>
    <property type="evidence" value="ECO:0007669"/>
    <property type="project" value="TreeGrafter"/>
</dbReference>
<dbReference type="GO" id="GO:0046872">
    <property type="term" value="F:metal ion binding"/>
    <property type="evidence" value="ECO:0007669"/>
    <property type="project" value="UniProtKB-KW"/>
</dbReference>
<dbReference type="GO" id="GO:0000118">
    <property type="term" value="C:histone deacetylase complex"/>
    <property type="evidence" value="ECO:0007669"/>
    <property type="project" value="TreeGrafter"/>
</dbReference>
<feature type="region of interest" description="Disordered" evidence="4">
    <location>
        <begin position="64"/>
        <end position="100"/>
    </location>
</feature>
<organism evidence="6 7">
    <name type="scientific">Coemansia erecta</name>
    <dbReference type="NCBI Taxonomy" id="147472"/>
    <lineage>
        <taxon>Eukaryota</taxon>
        <taxon>Fungi</taxon>
        <taxon>Fungi incertae sedis</taxon>
        <taxon>Zoopagomycota</taxon>
        <taxon>Kickxellomycotina</taxon>
        <taxon>Kickxellomycetes</taxon>
        <taxon>Kickxellales</taxon>
        <taxon>Kickxellaceae</taxon>
        <taxon>Coemansia</taxon>
    </lineage>
</organism>
<evidence type="ECO:0000256" key="1">
    <source>
        <dbReference type="ARBA" id="ARBA00004123"/>
    </source>
</evidence>
<dbReference type="Pfam" id="PF02373">
    <property type="entry name" value="JmjC"/>
    <property type="match status" value="1"/>
</dbReference>
<dbReference type="InterPro" id="IPR045109">
    <property type="entry name" value="LSDs-like"/>
</dbReference>
<evidence type="ECO:0000313" key="7">
    <source>
        <dbReference type="Proteomes" id="UP001149813"/>
    </source>
</evidence>
<dbReference type="GO" id="GO:0032454">
    <property type="term" value="F:histone H3K9 demethylase activity"/>
    <property type="evidence" value="ECO:0007669"/>
    <property type="project" value="InterPro"/>
</dbReference>
<keyword evidence="3" id="KW-0539">Nucleus</keyword>
<dbReference type="PROSITE" id="PS51184">
    <property type="entry name" value="JMJC"/>
    <property type="match status" value="1"/>
</dbReference>
<evidence type="ECO:0000259" key="5">
    <source>
        <dbReference type="PROSITE" id="PS51184"/>
    </source>
</evidence>
<dbReference type="AlphaFoldDB" id="A0A9W7Y339"/>
<accession>A0A9W7Y339</accession>
<keyword evidence="7" id="KW-1185">Reference proteome</keyword>
<comment type="subcellular location">
    <subcellularLocation>
        <location evidence="1">Nucleus</location>
    </subcellularLocation>
</comment>